<dbReference type="RefSeq" id="WP_093249393.1">
    <property type="nucleotide sequence ID" value="NZ_FNQM01000002.1"/>
</dbReference>
<dbReference type="EMBL" id="FNQM01000002">
    <property type="protein sequence ID" value="SDZ98133.1"/>
    <property type="molecule type" value="Genomic_DNA"/>
</dbReference>
<proteinExistence type="predicted"/>
<dbReference type="NCBIfam" id="TIGR04025">
    <property type="entry name" value="PPOX_FMN_DR2398"/>
    <property type="match status" value="1"/>
</dbReference>
<keyword evidence="3" id="KW-1185">Reference proteome</keyword>
<organism evidence="2 3">
    <name type="scientific">Rubrimonas cliftonensis</name>
    <dbReference type="NCBI Taxonomy" id="89524"/>
    <lineage>
        <taxon>Bacteria</taxon>
        <taxon>Pseudomonadati</taxon>
        <taxon>Pseudomonadota</taxon>
        <taxon>Alphaproteobacteria</taxon>
        <taxon>Rhodobacterales</taxon>
        <taxon>Paracoccaceae</taxon>
        <taxon>Rubrimonas</taxon>
    </lineage>
</organism>
<sequence>MFQPTDVVTSEAEIRSVISGQFPSQQGKIVDHLDRHIRSWIERSPFLTMADYNAAGQVDISPKGDPAGFVKVLDDRTLAIPDRPGNHRYDSFLNIIETGRIAVMFMVPNRREVVRVNGTAQVVRDRALRENMAIMSRIPDFAVVVRVEEAFYHCGKAVLRSALWEPDRAGPIEGLPSCAEAVFDQAKIADRSLAELEAAFRANEERRLYDE</sequence>
<feature type="domain" description="Pyridoxamine 5'-phosphate oxidase N-terminal" evidence="1">
    <location>
        <begin position="34"/>
        <end position="152"/>
    </location>
</feature>
<dbReference type="PANTHER" id="PTHR42815:SF2">
    <property type="entry name" value="FAD-BINDING, PUTATIVE (AFU_ORTHOLOGUE AFUA_6G07600)-RELATED"/>
    <property type="match status" value="1"/>
</dbReference>
<dbReference type="InterPro" id="IPR012349">
    <property type="entry name" value="Split_barrel_FMN-bd"/>
</dbReference>
<evidence type="ECO:0000313" key="2">
    <source>
        <dbReference type="EMBL" id="SDZ98133.1"/>
    </source>
</evidence>
<name>A0A1H3XFM2_9RHOB</name>
<dbReference type="Pfam" id="PF01243">
    <property type="entry name" value="PNPOx_N"/>
    <property type="match status" value="1"/>
</dbReference>
<gene>
    <name evidence="2" type="ORF">SAMN05444370_102403</name>
</gene>
<reference evidence="2 3" key="1">
    <citation type="submission" date="2016-10" db="EMBL/GenBank/DDBJ databases">
        <authorList>
            <person name="de Groot N.N."/>
        </authorList>
    </citation>
    <scope>NUCLEOTIDE SEQUENCE [LARGE SCALE GENOMIC DNA]</scope>
    <source>
        <strain evidence="2 3">DSM 15345</strain>
    </source>
</reference>
<dbReference type="SUPFAM" id="SSF50475">
    <property type="entry name" value="FMN-binding split barrel"/>
    <property type="match status" value="1"/>
</dbReference>
<dbReference type="PANTHER" id="PTHR42815">
    <property type="entry name" value="FAD-BINDING, PUTATIVE (AFU_ORTHOLOGUE AFUA_6G07600)-RELATED"/>
    <property type="match status" value="1"/>
</dbReference>
<dbReference type="OrthoDB" id="9790331at2"/>
<dbReference type="Proteomes" id="UP000198703">
    <property type="component" value="Unassembled WGS sequence"/>
</dbReference>
<protein>
    <recommendedName>
        <fullName evidence="1">Pyridoxamine 5'-phosphate oxidase N-terminal domain-containing protein</fullName>
    </recommendedName>
</protein>
<evidence type="ECO:0000313" key="3">
    <source>
        <dbReference type="Proteomes" id="UP000198703"/>
    </source>
</evidence>
<dbReference type="InterPro" id="IPR024029">
    <property type="entry name" value="Pyridox_Oxase_FMN-dep"/>
</dbReference>
<dbReference type="InterPro" id="IPR011576">
    <property type="entry name" value="Pyridox_Oxase_N"/>
</dbReference>
<dbReference type="Gene3D" id="2.30.110.10">
    <property type="entry name" value="Electron Transport, Fmn-binding Protein, Chain A"/>
    <property type="match status" value="1"/>
</dbReference>
<accession>A0A1H3XFM2</accession>
<dbReference type="STRING" id="89524.SAMN05444370_102403"/>
<evidence type="ECO:0000259" key="1">
    <source>
        <dbReference type="Pfam" id="PF01243"/>
    </source>
</evidence>
<dbReference type="AlphaFoldDB" id="A0A1H3XFM2"/>